<sequence length="97" mass="10839">MDEDLSLRHHVRSQYGRAVSVGDILSFLDYRVNELYAAVLDPERHGSRVPGSPVRMSGLDAVLNTEANAWRAVTELGQRLDRVEGKLDQLLARLPQA</sequence>
<protein>
    <submittedName>
        <fullName evidence="1">Uncharacterized protein</fullName>
    </submittedName>
</protein>
<dbReference type="EMBL" id="JACCBN010000001">
    <property type="protein sequence ID" value="NYD39053.1"/>
    <property type="molecule type" value="Genomic_DNA"/>
</dbReference>
<name>A0A7Y9J890_9PSEU</name>
<evidence type="ECO:0000313" key="1">
    <source>
        <dbReference type="EMBL" id="NYD39053.1"/>
    </source>
</evidence>
<organism evidence="1 2">
    <name type="scientific">Actinomycetospora corticicola</name>
    <dbReference type="NCBI Taxonomy" id="663602"/>
    <lineage>
        <taxon>Bacteria</taxon>
        <taxon>Bacillati</taxon>
        <taxon>Actinomycetota</taxon>
        <taxon>Actinomycetes</taxon>
        <taxon>Pseudonocardiales</taxon>
        <taxon>Pseudonocardiaceae</taxon>
        <taxon>Actinomycetospora</taxon>
    </lineage>
</organism>
<gene>
    <name evidence="1" type="ORF">BJ983_005155</name>
</gene>
<reference evidence="1 2" key="1">
    <citation type="submission" date="2020-07" db="EMBL/GenBank/DDBJ databases">
        <title>Sequencing the genomes of 1000 actinobacteria strains.</title>
        <authorList>
            <person name="Klenk H.-P."/>
        </authorList>
    </citation>
    <scope>NUCLEOTIDE SEQUENCE [LARGE SCALE GENOMIC DNA]</scope>
    <source>
        <strain evidence="1 2">DSM 45772</strain>
    </source>
</reference>
<dbReference type="AlphaFoldDB" id="A0A7Y9J890"/>
<comment type="caution">
    <text evidence="1">The sequence shown here is derived from an EMBL/GenBank/DDBJ whole genome shotgun (WGS) entry which is preliminary data.</text>
</comment>
<evidence type="ECO:0000313" key="2">
    <source>
        <dbReference type="Proteomes" id="UP000535890"/>
    </source>
</evidence>
<accession>A0A7Y9J890</accession>
<dbReference type="Proteomes" id="UP000535890">
    <property type="component" value="Unassembled WGS sequence"/>
</dbReference>
<dbReference type="RefSeq" id="WP_179796418.1">
    <property type="nucleotide sequence ID" value="NZ_BAABHP010000022.1"/>
</dbReference>
<proteinExistence type="predicted"/>
<keyword evidence="2" id="KW-1185">Reference proteome</keyword>